<keyword evidence="2" id="KW-1185">Reference proteome</keyword>
<reference evidence="1 2" key="1">
    <citation type="submission" date="2021-06" db="EMBL/GenBank/DDBJ databases">
        <title>Caerostris darwini draft genome.</title>
        <authorList>
            <person name="Kono N."/>
            <person name="Arakawa K."/>
        </authorList>
    </citation>
    <scope>NUCLEOTIDE SEQUENCE [LARGE SCALE GENOMIC DNA]</scope>
</reference>
<evidence type="ECO:0000313" key="1">
    <source>
        <dbReference type="EMBL" id="GIY76428.1"/>
    </source>
</evidence>
<gene>
    <name evidence="1" type="ORF">CDAR_568651</name>
</gene>
<name>A0AAV4W472_9ARAC</name>
<dbReference type="EMBL" id="BPLQ01014005">
    <property type="protein sequence ID" value="GIY76428.1"/>
    <property type="molecule type" value="Genomic_DNA"/>
</dbReference>
<comment type="caution">
    <text evidence="1">The sequence shown here is derived from an EMBL/GenBank/DDBJ whole genome shotgun (WGS) entry which is preliminary data.</text>
</comment>
<accession>A0AAV4W472</accession>
<proteinExistence type="predicted"/>
<dbReference type="Proteomes" id="UP001054837">
    <property type="component" value="Unassembled WGS sequence"/>
</dbReference>
<dbReference type="AlphaFoldDB" id="A0AAV4W472"/>
<protein>
    <submittedName>
        <fullName evidence="1">Uncharacterized protein</fullName>
    </submittedName>
</protein>
<sequence>MKKIRIRERTVKDDYYQHAKELRGTKGIRTTKKQKESRVRKLEIESQSSMATVSSGHRQHYFESIKLISKFNSIEDDIAIFLSLFDKQDPRA</sequence>
<organism evidence="1 2">
    <name type="scientific">Caerostris darwini</name>
    <dbReference type="NCBI Taxonomy" id="1538125"/>
    <lineage>
        <taxon>Eukaryota</taxon>
        <taxon>Metazoa</taxon>
        <taxon>Ecdysozoa</taxon>
        <taxon>Arthropoda</taxon>
        <taxon>Chelicerata</taxon>
        <taxon>Arachnida</taxon>
        <taxon>Araneae</taxon>
        <taxon>Araneomorphae</taxon>
        <taxon>Entelegynae</taxon>
        <taxon>Araneoidea</taxon>
        <taxon>Araneidae</taxon>
        <taxon>Caerostris</taxon>
    </lineage>
</organism>
<evidence type="ECO:0000313" key="2">
    <source>
        <dbReference type="Proteomes" id="UP001054837"/>
    </source>
</evidence>